<dbReference type="KEGG" id="pbar:105423781"/>
<dbReference type="RefSeq" id="XP_011631996.1">
    <property type="nucleotide sequence ID" value="XM_011633694.1"/>
</dbReference>
<evidence type="ECO:0000313" key="1">
    <source>
        <dbReference type="Proteomes" id="UP000504615"/>
    </source>
</evidence>
<protein>
    <submittedName>
        <fullName evidence="2">Uncharacterized protein LOC105423781</fullName>
    </submittedName>
</protein>
<dbReference type="AlphaFoldDB" id="A0A6I9VY02"/>
<reference evidence="2" key="1">
    <citation type="submission" date="2025-08" db="UniProtKB">
        <authorList>
            <consortium name="RefSeq"/>
        </authorList>
    </citation>
    <scope>IDENTIFICATION</scope>
</reference>
<sequence>MAVYCRVMQLKDRRGVRPRAVNQIRREKRWRIIEIKNSRKTTWRTPPPPAPGRSTVRSCLAEWLGRGHGGLTYRSLTQVLSGHGCFGEYLRIGKERTTRCWHCAACRNAQHTLEECSAWDRECGVLIAVSGEHLSLPALVNKMIGSEEV</sequence>
<accession>A0A6I9VY02</accession>
<gene>
    <name evidence="2" type="primary">LOC105423781</name>
</gene>
<dbReference type="Proteomes" id="UP000504615">
    <property type="component" value="Unplaced"/>
</dbReference>
<name>A0A6I9VY02_9HYME</name>
<keyword evidence="1" id="KW-1185">Reference proteome</keyword>
<dbReference type="OrthoDB" id="8058917at2759"/>
<organism evidence="1 2">
    <name type="scientific">Pogonomyrmex barbatus</name>
    <name type="common">red harvester ant</name>
    <dbReference type="NCBI Taxonomy" id="144034"/>
    <lineage>
        <taxon>Eukaryota</taxon>
        <taxon>Metazoa</taxon>
        <taxon>Ecdysozoa</taxon>
        <taxon>Arthropoda</taxon>
        <taxon>Hexapoda</taxon>
        <taxon>Insecta</taxon>
        <taxon>Pterygota</taxon>
        <taxon>Neoptera</taxon>
        <taxon>Endopterygota</taxon>
        <taxon>Hymenoptera</taxon>
        <taxon>Apocrita</taxon>
        <taxon>Aculeata</taxon>
        <taxon>Formicoidea</taxon>
        <taxon>Formicidae</taxon>
        <taxon>Myrmicinae</taxon>
        <taxon>Pogonomyrmex</taxon>
    </lineage>
</organism>
<evidence type="ECO:0000313" key="2">
    <source>
        <dbReference type="RefSeq" id="XP_011631996.1"/>
    </source>
</evidence>
<proteinExistence type="predicted"/>
<dbReference type="GeneID" id="105423781"/>